<keyword evidence="1" id="KW-1133">Transmembrane helix</keyword>
<evidence type="ECO:0000313" key="3">
    <source>
        <dbReference type="Proteomes" id="UP000293045"/>
    </source>
</evidence>
<evidence type="ECO:0000256" key="1">
    <source>
        <dbReference type="SAM" id="Phobius"/>
    </source>
</evidence>
<organism evidence="2 3">
    <name type="scientific">Hamiltosporidium magnivora</name>
    <dbReference type="NCBI Taxonomy" id="148818"/>
    <lineage>
        <taxon>Eukaryota</taxon>
        <taxon>Fungi</taxon>
        <taxon>Fungi incertae sedis</taxon>
        <taxon>Microsporidia</taxon>
        <taxon>Dubosqiidae</taxon>
        <taxon>Hamiltosporidium</taxon>
    </lineage>
</organism>
<proteinExistence type="predicted"/>
<reference evidence="2 3" key="1">
    <citation type="submission" date="2017-12" db="EMBL/GenBank/DDBJ databases">
        <authorList>
            <person name="Pombert J.-F."/>
            <person name="Haag K.L."/>
            <person name="Ebert D."/>
        </authorList>
    </citation>
    <scope>NUCLEOTIDE SEQUENCE [LARGE SCALE GENOMIC DNA]</scope>
    <source>
        <strain evidence="2">IL-BN-2</strain>
    </source>
</reference>
<comment type="caution">
    <text evidence="2">The sequence shown here is derived from an EMBL/GenBank/DDBJ whole genome shotgun (WGS) entry which is preliminary data.</text>
</comment>
<dbReference type="EMBL" id="PIXR01000476">
    <property type="protein sequence ID" value="TBU06526.1"/>
    <property type="molecule type" value="Genomic_DNA"/>
</dbReference>
<dbReference type="VEuPathDB" id="MicrosporidiaDB:CWI36_0061p0020"/>
<protein>
    <submittedName>
        <fullName evidence="2">Uncharacterized protein</fullName>
    </submittedName>
</protein>
<accession>A0A4Q9LFU5</accession>
<gene>
    <name evidence="2" type="ORF">CWI39_0476p0010</name>
</gene>
<evidence type="ECO:0000313" key="2">
    <source>
        <dbReference type="EMBL" id="TBU06526.1"/>
    </source>
</evidence>
<dbReference type="Proteomes" id="UP000293045">
    <property type="component" value="Unassembled WGS sequence"/>
</dbReference>
<name>A0A4Q9LFU5_9MICR</name>
<keyword evidence="1" id="KW-0472">Membrane</keyword>
<dbReference type="AlphaFoldDB" id="A0A4Q9LFU5"/>
<feature type="transmembrane region" description="Helical" evidence="1">
    <location>
        <begin position="524"/>
        <end position="546"/>
    </location>
</feature>
<keyword evidence="1" id="KW-0812">Transmembrane</keyword>
<sequence>MLFKGFSNISDCEARKELCLIVLPVIIYISEDLTVKENVYLEIPYNLKTKNTQVENYIKKNIEGINDDRREKLIMIASFYSSEIKKSTNEKYHNFLEYFTTLICYFVYNNDEIENTHKFKPELLYNLICFGKFIEIYKTNKDVKEIVKRFSGDLVAKKNPDLGAKRYEDIEITNQNIYKAISDSFSQEDKSDLELLQGLKILPCENNEIFKNMSKLLSNATFQCFLGFFLVLKCKNFSENLEHYEKKKSVYSNISSNFTESFINDSKIEANELDDKLVCGLGINGYYEVWRRILGPIPDRILNEGYIFQDICKLPRHLVFYQDDPIDSSFPRVFLELIIKEDYQKYFSAVICLKITCLKGGIFKSNFIMEIIFEFLFLADVLKTELEKVENIEKIKKNRSLFVDAFKKILDQKKIEYVKGGDSDFLDCSKFPKTAILLEILCYIDLFSNDCFKGLLNTKIHEKLKKEQKSMNEDEDVDKREKDYLINVFEQEIFALSPEELKFIFYTPVIETKKSKTNSDLKTIIFWIVFSIIIVSVIFIVGYWYFYRKG</sequence>
<dbReference type="VEuPathDB" id="MicrosporidiaDB:CWI39_0476p0010"/>